<reference evidence="2 3" key="2">
    <citation type="submission" date="2018-12" db="EMBL/GenBank/DDBJ databases">
        <title>Rhizobacter gummiphilus sp. nov., a rubber-degrading bacterium isolated from the soil of a botanical garden in Japan.</title>
        <authorList>
            <person name="Shunsuke S.S."/>
        </authorList>
    </citation>
    <scope>NUCLEOTIDE SEQUENCE [LARGE SCALE GENOMIC DNA]</scope>
    <source>
        <strain evidence="2 3">S-16</strain>
    </source>
</reference>
<evidence type="ECO:0000313" key="2">
    <source>
        <dbReference type="EMBL" id="RQP25925.1"/>
    </source>
</evidence>
<reference evidence="2 3" key="1">
    <citation type="submission" date="2018-08" db="EMBL/GenBank/DDBJ databases">
        <authorList>
            <person name="Khan S.A."/>
            <person name="Jeon C.O."/>
            <person name="Chun B.H."/>
            <person name="Jeong S.E."/>
        </authorList>
    </citation>
    <scope>NUCLEOTIDE SEQUENCE [LARGE SCALE GENOMIC DNA]</scope>
    <source>
        <strain evidence="2 3">S-16</strain>
    </source>
</reference>
<keyword evidence="1" id="KW-0472">Membrane</keyword>
<keyword evidence="1" id="KW-1133">Transmembrane helix</keyword>
<evidence type="ECO:0000256" key="1">
    <source>
        <dbReference type="SAM" id="Phobius"/>
    </source>
</evidence>
<evidence type="ECO:0000313" key="3">
    <source>
        <dbReference type="Proteomes" id="UP000267464"/>
    </source>
</evidence>
<proteinExistence type="predicted"/>
<organism evidence="2 3">
    <name type="scientific">Piscinibacter terrae</name>
    <dbReference type="NCBI Taxonomy" id="2496871"/>
    <lineage>
        <taxon>Bacteria</taxon>
        <taxon>Pseudomonadati</taxon>
        <taxon>Pseudomonadota</taxon>
        <taxon>Betaproteobacteria</taxon>
        <taxon>Burkholderiales</taxon>
        <taxon>Sphaerotilaceae</taxon>
        <taxon>Piscinibacter</taxon>
    </lineage>
</organism>
<protein>
    <submittedName>
        <fullName evidence="2">Uncharacterized protein</fullName>
    </submittedName>
</protein>
<dbReference type="EMBL" id="QUSW01000001">
    <property type="protein sequence ID" value="RQP25925.1"/>
    <property type="molecule type" value="Genomic_DNA"/>
</dbReference>
<accession>A0A3N7K4T6</accession>
<keyword evidence="1" id="KW-0812">Transmembrane</keyword>
<dbReference type="Proteomes" id="UP000267464">
    <property type="component" value="Unassembled WGS sequence"/>
</dbReference>
<keyword evidence="3" id="KW-1185">Reference proteome</keyword>
<name>A0A3N7K4T6_9BURK</name>
<dbReference type="PROSITE" id="PS51257">
    <property type="entry name" value="PROKAR_LIPOPROTEIN"/>
    <property type="match status" value="1"/>
</dbReference>
<comment type="caution">
    <text evidence="2">The sequence shown here is derived from an EMBL/GenBank/DDBJ whole genome shotgun (WGS) entry which is preliminary data.</text>
</comment>
<feature type="transmembrane region" description="Helical" evidence="1">
    <location>
        <begin position="37"/>
        <end position="54"/>
    </location>
</feature>
<dbReference type="AlphaFoldDB" id="A0A3N7K4T6"/>
<gene>
    <name evidence="2" type="ORF">DZC73_02405</name>
</gene>
<sequence>MRSKSWSRFFVVAPLLFSVLAGGACMALAGQQAPGVVITMLLLTCGGTCSWNIWRNERR</sequence>